<evidence type="ECO:0000256" key="5">
    <source>
        <dbReference type="ARBA" id="ARBA00022982"/>
    </source>
</evidence>
<evidence type="ECO:0000313" key="8">
    <source>
        <dbReference type="EMBL" id="QPC84481.1"/>
    </source>
</evidence>
<dbReference type="GO" id="GO:0005886">
    <property type="term" value="C:plasma membrane"/>
    <property type="evidence" value="ECO:0007669"/>
    <property type="project" value="InterPro"/>
</dbReference>
<evidence type="ECO:0000313" key="9">
    <source>
        <dbReference type="Proteomes" id="UP000594468"/>
    </source>
</evidence>
<dbReference type="GO" id="GO:0009055">
    <property type="term" value="F:electron transfer activity"/>
    <property type="evidence" value="ECO:0007669"/>
    <property type="project" value="InterPro"/>
</dbReference>
<keyword evidence="2" id="KW-0597">Phosphoprotein</keyword>
<feature type="transmembrane region" description="Helical" evidence="6">
    <location>
        <begin position="194"/>
        <end position="214"/>
    </location>
</feature>
<dbReference type="PANTHER" id="PTHR36118:SF1">
    <property type="entry name" value="ION-TRANSLOCATING OXIDOREDUCTASE COMPLEX SUBUNIT G"/>
    <property type="match status" value="1"/>
</dbReference>
<keyword evidence="3" id="KW-0285">Flavoprotein</keyword>
<dbReference type="InterPro" id="IPR007329">
    <property type="entry name" value="FMN-bd"/>
</dbReference>
<keyword evidence="1" id="KW-0813">Transport</keyword>
<dbReference type="SMART" id="SM00900">
    <property type="entry name" value="FMN_bind"/>
    <property type="match status" value="1"/>
</dbReference>
<feature type="transmembrane region" description="Helical" evidence="6">
    <location>
        <begin position="356"/>
        <end position="373"/>
    </location>
</feature>
<dbReference type="InterPro" id="IPR010209">
    <property type="entry name" value="Ion_transpt_RnfG/RsxG"/>
</dbReference>
<feature type="domain" description="FMN-binding" evidence="7">
    <location>
        <begin position="92"/>
        <end position="175"/>
    </location>
</feature>
<dbReference type="Proteomes" id="UP000594468">
    <property type="component" value="Chromosome"/>
</dbReference>
<evidence type="ECO:0000256" key="6">
    <source>
        <dbReference type="SAM" id="Phobius"/>
    </source>
</evidence>
<keyword evidence="5" id="KW-0249">Electron transport</keyword>
<keyword evidence="6" id="KW-0812">Transmembrane</keyword>
<reference evidence="8 9" key="1">
    <citation type="submission" date="2020-02" db="EMBL/GenBank/DDBJ databases">
        <authorList>
            <person name="Zheng R.K."/>
            <person name="Sun C.M."/>
        </authorList>
    </citation>
    <scope>NUCLEOTIDE SEQUENCE [LARGE SCALE GENOMIC DNA]</scope>
    <source>
        <strain evidence="9">rifampicinis</strain>
    </source>
</reference>
<evidence type="ECO:0000256" key="4">
    <source>
        <dbReference type="ARBA" id="ARBA00022643"/>
    </source>
</evidence>
<dbReference type="AlphaFoldDB" id="A0A7S8IG93"/>
<keyword evidence="9" id="KW-1185">Reference proteome</keyword>
<dbReference type="EMBL" id="CP062983">
    <property type="protein sequence ID" value="QPC84481.1"/>
    <property type="molecule type" value="Genomic_DNA"/>
</dbReference>
<evidence type="ECO:0000259" key="7">
    <source>
        <dbReference type="SMART" id="SM00900"/>
    </source>
</evidence>
<dbReference type="GO" id="GO:0010181">
    <property type="term" value="F:FMN binding"/>
    <property type="evidence" value="ECO:0007669"/>
    <property type="project" value="InterPro"/>
</dbReference>
<evidence type="ECO:0000256" key="1">
    <source>
        <dbReference type="ARBA" id="ARBA00022448"/>
    </source>
</evidence>
<keyword evidence="6" id="KW-0472">Membrane</keyword>
<dbReference type="GO" id="GO:0022900">
    <property type="term" value="P:electron transport chain"/>
    <property type="evidence" value="ECO:0007669"/>
    <property type="project" value="InterPro"/>
</dbReference>
<feature type="transmembrane region" description="Helical" evidence="6">
    <location>
        <begin position="21"/>
        <end position="39"/>
    </location>
</feature>
<dbReference type="PANTHER" id="PTHR36118">
    <property type="entry name" value="ION-TRANSLOCATING OXIDOREDUCTASE COMPLEX SUBUNIT G"/>
    <property type="match status" value="1"/>
</dbReference>
<dbReference type="RefSeq" id="WP_195172544.1">
    <property type="nucleotide sequence ID" value="NZ_CP062983.1"/>
</dbReference>
<dbReference type="KEGG" id="pmet:G4Y79_08925"/>
<feature type="transmembrane region" description="Helical" evidence="6">
    <location>
        <begin position="319"/>
        <end position="336"/>
    </location>
</feature>
<evidence type="ECO:0000256" key="2">
    <source>
        <dbReference type="ARBA" id="ARBA00022553"/>
    </source>
</evidence>
<keyword evidence="4" id="KW-0288">FMN</keyword>
<dbReference type="InterPro" id="IPR017896">
    <property type="entry name" value="4Fe4S_Fe-S-bd"/>
</dbReference>
<name>A0A7S8IG93_9CHLR</name>
<dbReference type="Pfam" id="PF04205">
    <property type="entry name" value="FMN_bind"/>
    <property type="match status" value="1"/>
</dbReference>
<accession>A0A7S8IG93</accession>
<evidence type="ECO:0000256" key="3">
    <source>
        <dbReference type="ARBA" id="ARBA00022630"/>
    </source>
</evidence>
<keyword evidence="6" id="KW-1133">Transmembrane helix</keyword>
<proteinExistence type="predicted"/>
<protein>
    <submittedName>
        <fullName evidence="8">FMN-binding protein</fullName>
    </submittedName>
</protein>
<sequence>MANLTARQSIQQQRDRQRRQKNIVTIVAFLILVGAWIFGRLNSGSDVTPFIQDVLPQAERIEQGSQGLFTGYATQNGTEQVVGYAMTGTATGYGGPMLLLVGTDVDGNIIGTSIIEHGETPNFFGQLDRQDYYDQFFGANYSDALYLGEDIDGVSGATLSSEAVAQSIRQAVRGIASAAIDGAQVPPDQRPVKFGAPEVALIALFVVSFFLHRLKRQPTLKKYGRWLILLSGLFILGFVFNKPFTLSNVITLLSGYWPDWHTNLYWYLLVGGIILVTSIQGKNPYCSWFCPFGAAQEVLGSISGAKPYQPRQLYSKLRWVQRALSFTAIVLGLAMRQPGAASYEPFGTLFNLQGSWPQWVMLVMVLLGSLVIYRPFCNYLCPLDPVVDYIGEIRRWVKNVWRQKNKTNVSISSKPS</sequence>
<feature type="transmembrane region" description="Helical" evidence="6">
    <location>
        <begin position="226"/>
        <end position="244"/>
    </location>
</feature>
<gene>
    <name evidence="8" type="ORF">G4Y79_08925</name>
</gene>
<organism evidence="8 9">
    <name type="scientific">Phototrophicus methaneseepsis</name>
    <dbReference type="NCBI Taxonomy" id="2710758"/>
    <lineage>
        <taxon>Bacteria</taxon>
        <taxon>Bacillati</taxon>
        <taxon>Chloroflexota</taxon>
        <taxon>Candidatus Thermofontia</taxon>
        <taxon>Phototrophicales</taxon>
        <taxon>Phototrophicaceae</taxon>
        <taxon>Phototrophicus</taxon>
    </lineage>
</organism>
<dbReference type="Pfam" id="PF12801">
    <property type="entry name" value="Fer4_5"/>
    <property type="match status" value="2"/>
</dbReference>
<feature type="transmembrane region" description="Helical" evidence="6">
    <location>
        <begin position="264"/>
        <end position="281"/>
    </location>
</feature>